<dbReference type="RefSeq" id="WP_212574966.1">
    <property type="nucleotide sequence ID" value="NZ_CP063367.1"/>
</dbReference>
<accession>A0AAQ0D7A2</accession>
<proteinExistence type="predicted"/>
<evidence type="ECO:0000313" key="1">
    <source>
        <dbReference type="EMBL" id="QUM69509.1"/>
    </source>
</evidence>
<dbReference type="Pfam" id="PF11392">
    <property type="entry name" value="AllH"/>
    <property type="match status" value="1"/>
</dbReference>
<dbReference type="Proteomes" id="UP000675994">
    <property type="component" value="Chromosome"/>
</dbReference>
<protein>
    <submittedName>
        <fullName evidence="1">DUF2877 domain-containing protein</fullName>
    </submittedName>
</protein>
<name>A0AAQ0D7A2_9STAP</name>
<dbReference type="InterPro" id="IPR021530">
    <property type="entry name" value="AllH-like"/>
</dbReference>
<sequence length="259" mass="29062">MIYYASAVGSVVLALLKETTTWHVHSLFKKGFNLINQNDVIIFIGTNENGSFPFGISVDEQTKKKMMSHIQRNDEFRVNQLKLQHAKFSIDINTTIIEPRQNFHDADVEALRVCLLAYDFSNYTDSDFSLSRMTALKRSLSDANEMVLPQLEFLVGRGNGLTPTGDDILVGLLYSHFIQPFIEPVHLQTIKTVMAQERTTIISENFINLALQGVFSSRITQFNDTVSDETIQSLVEVGSSSGKDTLYGIYIGLIKGVNK</sequence>
<gene>
    <name evidence="1" type="ORF">IPU22_00700</name>
</gene>
<reference evidence="1" key="1">
    <citation type="journal article" date="2021" name="Front. Microbiol.">
        <title>Presence and Characterization of a Novel cfr-Carrying Tn558 Transposon Derivative in Staphylococcus delphini Isolated From Retail Food.</title>
        <authorList>
            <person name="Zhang F."/>
            <person name="Wu S."/>
            <person name="Huang J."/>
            <person name="Yang R."/>
            <person name="Zhang J."/>
            <person name="Lei T."/>
            <person name="Dai J."/>
            <person name="Ding Y."/>
            <person name="Xue L."/>
            <person name="Wang J."/>
            <person name="Chen M."/>
            <person name="Wu Q."/>
        </authorList>
    </citation>
    <scope>NUCLEOTIDE SEQUENCE</scope>
    <source>
        <strain evidence="1">2794-1</strain>
    </source>
</reference>
<evidence type="ECO:0000313" key="2">
    <source>
        <dbReference type="Proteomes" id="UP000675994"/>
    </source>
</evidence>
<organism evidence="1 2">
    <name type="scientific">Staphylococcus delphini</name>
    <dbReference type="NCBI Taxonomy" id="53344"/>
    <lineage>
        <taxon>Bacteria</taxon>
        <taxon>Bacillati</taxon>
        <taxon>Bacillota</taxon>
        <taxon>Bacilli</taxon>
        <taxon>Bacillales</taxon>
        <taxon>Staphylococcaceae</taxon>
        <taxon>Staphylococcus</taxon>
        <taxon>Staphylococcus intermedius group</taxon>
    </lineage>
</organism>
<dbReference type="EMBL" id="CP063367">
    <property type="protein sequence ID" value="QUM69509.1"/>
    <property type="molecule type" value="Genomic_DNA"/>
</dbReference>
<dbReference type="AlphaFoldDB" id="A0AAQ0D7A2"/>